<feature type="signal peptide" evidence="1">
    <location>
        <begin position="1"/>
        <end position="19"/>
    </location>
</feature>
<dbReference type="Proteomes" id="UP001211907">
    <property type="component" value="Unassembled WGS sequence"/>
</dbReference>
<sequence>MSSITIGLVVLSGVLVVRAQSSTSVDELACLSGGMEMLPVCYLACFNAQGVTLPLTPYTLNVANAAASSPALGACIKVDCTTAADETQFQAALAVMAACVGYTYSTFTITATTTGGADATATATTATATTGTAATATGTAAAANSVSSTTTKSSALVLSFGAVGLLAATLFL</sequence>
<name>A0AAD5SL54_9FUNG</name>
<feature type="chain" id="PRO_5041992445" evidence="1">
    <location>
        <begin position="20"/>
        <end position="172"/>
    </location>
</feature>
<evidence type="ECO:0000313" key="2">
    <source>
        <dbReference type="EMBL" id="KAJ3079280.1"/>
    </source>
</evidence>
<comment type="caution">
    <text evidence="2">The sequence shown here is derived from an EMBL/GenBank/DDBJ whole genome shotgun (WGS) entry which is preliminary data.</text>
</comment>
<reference evidence="2" key="1">
    <citation type="submission" date="2020-05" db="EMBL/GenBank/DDBJ databases">
        <title>Phylogenomic resolution of chytrid fungi.</title>
        <authorList>
            <person name="Stajich J.E."/>
            <person name="Amses K."/>
            <person name="Simmons R."/>
            <person name="Seto K."/>
            <person name="Myers J."/>
            <person name="Bonds A."/>
            <person name="Quandt C.A."/>
            <person name="Barry K."/>
            <person name="Liu P."/>
            <person name="Grigoriev I."/>
            <person name="Longcore J.E."/>
            <person name="James T.Y."/>
        </authorList>
    </citation>
    <scope>NUCLEOTIDE SEQUENCE</scope>
    <source>
        <strain evidence="2">JEL0513</strain>
    </source>
</reference>
<evidence type="ECO:0000313" key="3">
    <source>
        <dbReference type="Proteomes" id="UP001211907"/>
    </source>
</evidence>
<dbReference type="AlphaFoldDB" id="A0AAD5SL54"/>
<organism evidence="2 3">
    <name type="scientific">Physocladia obscura</name>
    <dbReference type="NCBI Taxonomy" id="109957"/>
    <lineage>
        <taxon>Eukaryota</taxon>
        <taxon>Fungi</taxon>
        <taxon>Fungi incertae sedis</taxon>
        <taxon>Chytridiomycota</taxon>
        <taxon>Chytridiomycota incertae sedis</taxon>
        <taxon>Chytridiomycetes</taxon>
        <taxon>Chytridiales</taxon>
        <taxon>Chytriomycetaceae</taxon>
        <taxon>Physocladia</taxon>
    </lineage>
</organism>
<protein>
    <submittedName>
        <fullName evidence="2">Uncharacterized protein</fullName>
    </submittedName>
</protein>
<proteinExistence type="predicted"/>
<keyword evidence="3" id="KW-1185">Reference proteome</keyword>
<accession>A0AAD5SL54</accession>
<keyword evidence="1" id="KW-0732">Signal</keyword>
<dbReference type="EMBL" id="JADGJH010005784">
    <property type="protein sequence ID" value="KAJ3079280.1"/>
    <property type="molecule type" value="Genomic_DNA"/>
</dbReference>
<evidence type="ECO:0000256" key="1">
    <source>
        <dbReference type="SAM" id="SignalP"/>
    </source>
</evidence>
<gene>
    <name evidence="2" type="ORF">HK100_010463</name>
</gene>